<accession>A2FDY9</accession>
<dbReference type="InterPro" id="IPR027417">
    <property type="entry name" value="P-loop_NTPase"/>
</dbReference>
<evidence type="ECO:0000313" key="3">
    <source>
        <dbReference type="Proteomes" id="UP000001542"/>
    </source>
</evidence>
<dbReference type="SMART" id="SM00173">
    <property type="entry name" value="RAS"/>
    <property type="match status" value="1"/>
</dbReference>
<dbReference type="STRING" id="5722.A2FDY9"/>
<protein>
    <submittedName>
        <fullName evidence="2">Small GTP-binding protein, putative</fullName>
    </submittedName>
</protein>
<sequence>MVQVKIVLVGEAGVGKTCICERLISDSYSMQTAPTIGAANYSFTMKTDKQTLEFNIWDTAGQEKYRSLAPMYFAGAQVAILVFDLTQPHTLQGLDDFFELLRSRAPDCIHCLVGNKCDKPNERQVSDEEALAYAGKIGAIFYMETSAVTGQGIKDLFEQIANSNSIPIHEDELDFVQTDSTPAKKGCC</sequence>
<reference evidence="2" key="2">
    <citation type="journal article" date="2007" name="Science">
        <title>Draft genome sequence of the sexually transmitted pathogen Trichomonas vaginalis.</title>
        <authorList>
            <person name="Carlton J.M."/>
            <person name="Hirt R.P."/>
            <person name="Silva J.C."/>
            <person name="Delcher A.L."/>
            <person name="Schatz M."/>
            <person name="Zhao Q."/>
            <person name="Wortman J.R."/>
            <person name="Bidwell S.L."/>
            <person name="Alsmark U.C.M."/>
            <person name="Besteiro S."/>
            <person name="Sicheritz-Ponten T."/>
            <person name="Noel C.J."/>
            <person name="Dacks J.B."/>
            <person name="Foster P.G."/>
            <person name="Simillion C."/>
            <person name="Van de Peer Y."/>
            <person name="Miranda-Saavedra D."/>
            <person name="Barton G.J."/>
            <person name="Westrop G.D."/>
            <person name="Mueller S."/>
            <person name="Dessi D."/>
            <person name="Fiori P.L."/>
            <person name="Ren Q."/>
            <person name="Paulsen I."/>
            <person name="Zhang H."/>
            <person name="Bastida-Corcuera F.D."/>
            <person name="Simoes-Barbosa A."/>
            <person name="Brown M.T."/>
            <person name="Hayes R.D."/>
            <person name="Mukherjee M."/>
            <person name="Okumura C.Y."/>
            <person name="Schneider R."/>
            <person name="Smith A.J."/>
            <person name="Vanacova S."/>
            <person name="Villalvazo M."/>
            <person name="Haas B.J."/>
            <person name="Pertea M."/>
            <person name="Feldblyum T.V."/>
            <person name="Utterback T.R."/>
            <person name="Shu C.L."/>
            <person name="Osoegawa K."/>
            <person name="de Jong P.J."/>
            <person name="Hrdy I."/>
            <person name="Horvathova L."/>
            <person name="Zubacova Z."/>
            <person name="Dolezal P."/>
            <person name="Malik S.B."/>
            <person name="Logsdon J.M. Jr."/>
            <person name="Henze K."/>
            <person name="Gupta A."/>
            <person name="Wang C.C."/>
            <person name="Dunne R.L."/>
            <person name="Upcroft J.A."/>
            <person name="Upcroft P."/>
            <person name="White O."/>
            <person name="Salzberg S.L."/>
            <person name="Tang P."/>
            <person name="Chiu C.-H."/>
            <person name="Lee Y.-S."/>
            <person name="Embley T.M."/>
            <person name="Coombs G.H."/>
            <person name="Mottram J.C."/>
            <person name="Tachezy J."/>
            <person name="Fraser-Liggett C.M."/>
            <person name="Johnson P.J."/>
        </authorList>
    </citation>
    <scope>NUCLEOTIDE SEQUENCE [LARGE SCALE GENOMIC DNA]</scope>
    <source>
        <strain evidence="2">G3</strain>
    </source>
</reference>
<dbReference type="Pfam" id="PF00071">
    <property type="entry name" value="Ras"/>
    <property type="match status" value="1"/>
</dbReference>
<evidence type="ECO:0000256" key="1">
    <source>
        <dbReference type="ARBA" id="ARBA00022741"/>
    </source>
</evidence>
<dbReference type="SMART" id="SM00174">
    <property type="entry name" value="RHO"/>
    <property type="match status" value="1"/>
</dbReference>
<dbReference type="SMART" id="SM00176">
    <property type="entry name" value="RAN"/>
    <property type="match status" value="1"/>
</dbReference>
<dbReference type="GO" id="GO:0006886">
    <property type="term" value="P:intracellular protein transport"/>
    <property type="evidence" value="ECO:0000318"/>
    <property type="project" value="GO_Central"/>
</dbReference>
<dbReference type="OMA" id="WARMVES"/>
<dbReference type="GO" id="GO:0003924">
    <property type="term" value="F:GTPase activity"/>
    <property type="evidence" value="ECO:0000318"/>
    <property type="project" value="GO_Central"/>
</dbReference>
<reference evidence="2" key="1">
    <citation type="submission" date="2006-10" db="EMBL/GenBank/DDBJ databases">
        <authorList>
            <person name="Amadeo P."/>
            <person name="Zhao Q."/>
            <person name="Wortman J."/>
            <person name="Fraser-Liggett C."/>
            <person name="Carlton J."/>
        </authorList>
    </citation>
    <scope>NUCLEOTIDE SEQUENCE</scope>
    <source>
        <strain evidence="2">G3</strain>
    </source>
</reference>
<dbReference type="GO" id="GO:0005525">
    <property type="term" value="F:GTP binding"/>
    <property type="evidence" value="ECO:0007669"/>
    <property type="project" value="InterPro"/>
</dbReference>
<dbReference type="InterPro" id="IPR005225">
    <property type="entry name" value="Small_GTP-bd"/>
</dbReference>
<dbReference type="SMART" id="SM00175">
    <property type="entry name" value="RAB"/>
    <property type="match status" value="1"/>
</dbReference>
<dbReference type="VEuPathDB" id="TrichDB:TVAG_390750"/>
<evidence type="ECO:0000313" key="2">
    <source>
        <dbReference type="EMBL" id="EAX96868.1"/>
    </source>
</evidence>
<dbReference type="PROSITE" id="PS51421">
    <property type="entry name" value="RAS"/>
    <property type="match status" value="1"/>
</dbReference>
<dbReference type="PANTHER" id="PTHR47978">
    <property type="match status" value="1"/>
</dbReference>
<dbReference type="InterPro" id="IPR001806">
    <property type="entry name" value="Small_GTPase"/>
</dbReference>
<dbReference type="SUPFAM" id="SSF52540">
    <property type="entry name" value="P-loop containing nucleoside triphosphate hydrolases"/>
    <property type="match status" value="1"/>
</dbReference>
<dbReference type="PROSITE" id="PS51419">
    <property type="entry name" value="RAB"/>
    <property type="match status" value="1"/>
</dbReference>
<proteinExistence type="predicted"/>
<dbReference type="VEuPathDB" id="TrichDB:TVAGG3_0402230"/>
<dbReference type="Proteomes" id="UP000001542">
    <property type="component" value="Unassembled WGS sequence"/>
</dbReference>
<dbReference type="EMBL" id="DS113740">
    <property type="protein sequence ID" value="EAX96868.1"/>
    <property type="molecule type" value="Genomic_DNA"/>
</dbReference>
<keyword evidence="1" id="KW-0547">Nucleotide-binding</keyword>
<dbReference type="GO" id="GO:0012505">
    <property type="term" value="C:endomembrane system"/>
    <property type="evidence" value="ECO:0000318"/>
    <property type="project" value="GO_Central"/>
</dbReference>
<gene>
    <name evidence="2" type="ORF">TVAG_390750</name>
</gene>
<keyword evidence="3" id="KW-1185">Reference proteome</keyword>
<dbReference type="GO" id="GO:0005769">
    <property type="term" value="C:early endosome"/>
    <property type="evidence" value="ECO:0000318"/>
    <property type="project" value="GO_Central"/>
</dbReference>
<dbReference type="PROSITE" id="PS51420">
    <property type="entry name" value="RHO"/>
    <property type="match status" value="1"/>
</dbReference>
<dbReference type="NCBIfam" id="TIGR00231">
    <property type="entry name" value="small_GTP"/>
    <property type="match status" value="1"/>
</dbReference>
<dbReference type="AlphaFoldDB" id="A2FDY9"/>
<organism evidence="2 3">
    <name type="scientific">Trichomonas vaginalis (strain ATCC PRA-98 / G3)</name>
    <dbReference type="NCBI Taxonomy" id="412133"/>
    <lineage>
        <taxon>Eukaryota</taxon>
        <taxon>Metamonada</taxon>
        <taxon>Parabasalia</taxon>
        <taxon>Trichomonadida</taxon>
        <taxon>Trichomonadidae</taxon>
        <taxon>Trichomonas</taxon>
    </lineage>
</organism>
<dbReference type="FunFam" id="3.40.50.300:FF:000808">
    <property type="entry name" value="Small GTP-binding protein, putative"/>
    <property type="match status" value="1"/>
</dbReference>
<dbReference type="SMR" id="A2FDY9"/>
<dbReference type="KEGG" id="tva:4754645"/>
<dbReference type="Gene3D" id="3.40.50.300">
    <property type="entry name" value="P-loop containing nucleotide triphosphate hydrolases"/>
    <property type="match status" value="1"/>
</dbReference>
<dbReference type="PRINTS" id="PR00449">
    <property type="entry name" value="RASTRNSFRMNG"/>
</dbReference>
<dbReference type="eggNOG" id="KOG0092">
    <property type="taxonomic scope" value="Eukaryota"/>
</dbReference>
<dbReference type="RefSeq" id="XP_001309798.1">
    <property type="nucleotide sequence ID" value="XM_001309797.1"/>
</dbReference>
<dbReference type="OrthoDB" id="63533at2759"/>
<name>A2FDY9_TRIV3</name>
<dbReference type="InParanoid" id="A2FDY9"/>